<evidence type="ECO:0000256" key="5">
    <source>
        <dbReference type="ARBA" id="ARBA00023136"/>
    </source>
</evidence>
<comment type="caution">
    <text evidence="8">The sequence shown here is derived from an EMBL/GenBank/DDBJ whole genome shotgun (WGS) entry which is preliminary data.</text>
</comment>
<reference evidence="9" key="1">
    <citation type="journal article" date="2019" name="Int. J. Syst. Evol. Microbiol.">
        <title>The Global Catalogue of Microorganisms (GCM) 10K type strain sequencing project: providing services to taxonomists for standard genome sequencing and annotation.</title>
        <authorList>
            <consortium name="The Broad Institute Genomics Platform"/>
            <consortium name="The Broad Institute Genome Sequencing Center for Infectious Disease"/>
            <person name="Wu L."/>
            <person name="Ma J."/>
        </authorList>
    </citation>
    <scope>NUCLEOTIDE SEQUENCE [LARGE SCALE GENOMIC DNA]</scope>
    <source>
        <strain evidence="9">JCM 30774</strain>
    </source>
</reference>
<feature type="transmembrane region" description="Helical" evidence="6">
    <location>
        <begin position="12"/>
        <end position="32"/>
    </location>
</feature>
<evidence type="ECO:0000313" key="9">
    <source>
        <dbReference type="Proteomes" id="UP001597059"/>
    </source>
</evidence>
<feature type="transmembrane region" description="Helical" evidence="6">
    <location>
        <begin position="234"/>
        <end position="255"/>
    </location>
</feature>
<proteinExistence type="inferred from homology"/>
<sequence length="296" mass="33417">MLSQWETIQFMARWGLYLALSGVVGGTGSLFLIRQYVPALSAKLKWYICISAVLGVILSFVYFWSQMGGILEASWWRSFDSDMAVFLLETPIGSYLKYSVSGYLLILIGQSFPRISNTESYWFYLLNVRSIFSVLGIILLILSYSQVGHSVAQSWYISLTLWCHVAAAAWWIGSVVPLWWVTCSNDLIAIKKTLEYFGQLAAVPVVLLLICGVVMGLSYLGLESWWSLKYGQLLISKIVLVSLLLALALFHKWYLVPRLSQLDSLPSMRRSLLIEMLFMSTVLALTAYLSTFVALH</sequence>
<comment type="subcellular location">
    <subcellularLocation>
        <location evidence="6">Cell inner membrane</location>
        <topology evidence="6">Multi-pass membrane protein</topology>
    </subcellularLocation>
    <subcellularLocation>
        <location evidence="1">Cell membrane</location>
        <topology evidence="1">Multi-pass membrane protein</topology>
    </subcellularLocation>
</comment>
<feature type="transmembrane region" description="Helical" evidence="6">
    <location>
        <begin position="276"/>
        <end position="295"/>
    </location>
</feature>
<feature type="domain" description="Copper resistance protein D" evidence="7">
    <location>
        <begin position="192"/>
        <end position="289"/>
    </location>
</feature>
<feature type="transmembrane region" description="Helical" evidence="6">
    <location>
        <begin position="200"/>
        <end position="222"/>
    </location>
</feature>
<keyword evidence="2 6" id="KW-1003">Cell membrane</keyword>
<comment type="similarity">
    <text evidence="6">Belongs to the CopD family.</text>
</comment>
<feature type="transmembrane region" description="Helical" evidence="6">
    <location>
        <begin position="84"/>
        <end position="109"/>
    </location>
</feature>
<gene>
    <name evidence="8" type="ORF">ACFQ45_09725</name>
</gene>
<accession>A0ABW4B140</accession>
<evidence type="ECO:0000256" key="3">
    <source>
        <dbReference type="ARBA" id="ARBA00022692"/>
    </source>
</evidence>
<protein>
    <recommendedName>
        <fullName evidence="6">Copper resistance protein D</fullName>
    </recommendedName>
</protein>
<keyword evidence="9" id="KW-1185">Reference proteome</keyword>
<keyword evidence="6" id="KW-0186">Copper</keyword>
<keyword evidence="4 6" id="KW-1133">Transmembrane helix</keyword>
<dbReference type="RefSeq" id="WP_377367108.1">
    <property type="nucleotide sequence ID" value="NZ_JBHTMN010000011.1"/>
</dbReference>
<evidence type="ECO:0000259" key="7">
    <source>
        <dbReference type="Pfam" id="PF05425"/>
    </source>
</evidence>
<evidence type="ECO:0000256" key="6">
    <source>
        <dbReference type="RuleBase" id="RU369037"/>
    </source>
</evidence>
<dbReference type="InterPro" id="IPR008457">
    <property type="entry name" value="Cu-R_CopD_dom"/>
</dbReference>
<keyword evidence="3 6" id="KW-0812">Transmembrane</keyword>
<organism evidence="8 9">
    <name type="scientific">Rhodanobacter aciditrophus</name>
    <dbReference type="NCBI Taxonomy" id="1623218"/>
    <lineage>
        <taxon>Bacteria</taxon>
        <taxon>Pseudomonadati</taxon>
        <taxon>Pseudomonadota</taxon>
        <taxon>Gammaproteobacteria</taxon>
        <taxon>Lysobacterales</taxon>
        <taxon>Rhodanobacteraceae</taxon>
        <taxon>Rhodanobacter</taxon>
    </lineage>
</organism>
<evidence type="ECO:0000256" key="1">
    <source>
        <dbReference type="ARBA" id="ARBA00004651"/>
    </source>
</evidence>
<feature type="transmembrane region" description="Helical" evidence="6">
    <location>
        <begin position="121"/>
        <end position="143"/>
    </location>
</feature>
<feature type="transmembrane region" description="Helical" evidence="6">
    <location>
        <begin position="155"/>
        <end position="180"/>
    </location>
</feature>
<dbReference type="PANTHER" id="PTHR34820:SF4">
    <property type="entry name" value="INNER MEMBRANE PROTEIN YEBZ"/>
    <property type="match status" value="1"/>
</dbReference>
<dbReference type="Pfam" id="PF05425">
    <property type="entry name" value="CopD"/>
    <property type="match status" value="1"/>
</dbReference>
<evidence type="ECO:0000256" key="4">
    <source>
        <dbReference type="ARBA" id="ARBA00022989"/>
    </source>
</evidence>
<keyword evidence="5 6" id="KW-0472">Membrane</keyword>
<comment type="function">
    <text evidence="6">Involved in copper resistance.</text>
</comment>
<keyword evidence="6" id="KW-0997">Cell inner membrane</keyword>
<dbReference type="PANTHER" id="PTHR34820">
    <property type="entry name" value="INNER MEMBRANE PROTEIN YEBZ"/>
    <property type="match status" value="1"/>
</dbReference>
<dbReference type="Proteomes" id="UP001597059">
    <property type="component" value="Unassembled WGS sequence"/>
</dbReference>
<evidence type="ECO:0000313" key="8">
    <source>
        <dbReference type="EMBL" id="MFD1383646.1"/>
    </source>
</evidence>
<evidence type="ECO:0000256" key="2">
    <source>
        <dbReference type="ARBA" id="ARBA00022475"/>
    </source>
</evidence>
<dbReference type="EMBL" id="JBHTMN010000011">
    <property type="protein sequence ID" value="MFD1383646.1"/>
    <property type="molecule type" value="Genomic_DNA"/>
</dbReference>
<feature type="transmembrane region" description="Helical" evidence="6">
    <location>
        <begin position="44"/>
        <end position="64"/>
    </location>
</feature>
<dbReference type="InterPro" id="IPR032694">
    <property type="entry name" value="CopC/D"/>
</dbReference>
<name>A0ABW4B140_9GAMM</name>